<evidence type="ECO:0000256" key="2">
    <source>
        <dbReference type="ARBA" id="ARBA00022801"/>
    </source>
</evidence>
<reference evidence="7" key="2">
    <citation type="submission" date="2021-12" db="EMBL/GenBank/DDBJ databases">
        <title>Resequencing data analysis of finger millet.</title>
        <authorList>
            <person name="Hatakeyama M."/>
            <person name="Aluri S."/>
            <person name="Balachadran M.T."/>
            <person name="Sivarajan S.R."/>
            <person name="Poveda L."/>
            <person name="Shimizu-Inatsugi R."/>
            <person name="Schlapbach R."/>
            <person name="Sreeman S.M."/>
            <person name="Shimizu K.K."/>
        </authorList>
    </citation>
    <scope>NUCLEOTIDE SEQUENCE</scope>
</reference>
<evidence type="ECO:0000256" key="3">
    <source>
        <dbReference type="ARBA" id="ARBA00022806"/>
    </source>
</evidence>
<proteinExistence type="predicted"/>
<dbReference type="GO" id="GO:0043139">
    <property type="term" value="F:5'-3' DNA helicase activity"/>
    <property type="evidence" value="ECO:0007669"/>
    <property type="project" value="TreeGrafter"/>
</dbReference>
<dbReference type="PANTHER" id="PTHR43788:SF17">
    <property type="entry name" value="OS09G0130800 PROTEIN"/>
    <property type="match status" value="1"/>
</dbReference>
<keyword evidence="4" id="KW-0067">ATP-binding</keyword>
<evidence type="ECO:0000259" key="5">
    <source>
        <dbReference type="Pfam" id="PF13087"/>
    </source>
</evidence>
<dbReference type="GO" id="GO:0005524">
    <property type="term" value="F:ATP binding"/>
    <property type="evidence" value="ECO:0007669"/>
    <property type="project" value="UniProtKB-KW"/>
</dbReference>
<reference evidence="7" key="1">
    <citation type="journal article" date="2018" name="DNA Res.">
        <title>Multiple hybrid de novo genome assembly of finger millet, an orphan allotetraploid crop.</title>
        <authorList>
            <person name="Hatakeyama M."/>
            <person name="Aluri S."/>
            <person name="Balachadran M.T."/>
            <person name="Sivarajan S.R."/>
            <person name="Patrignani A."/>
            <person name="Gruter S."/>
            <person name="Poveda L."/>
            <person name="Shimizu-Inatsugi R."/>
            <person name="Baeten J."/>
            <person name="Francoijs K.J."/>
            <person name="Nataraja K.N."/>
            <person name="Reddy Y.A.N."/>
            <person name="Phadnis S."/>
            <person name="Ravikumar R.L."/>
            <person name="Schlapbach R."/>
            <person name="Sreeman S.M."/>
            <person name="Shimizu K.K."/>
        </authorList>
    </citation>
    <scope>NUCLEOTIDE SEQUENCE</scope>
</reference>
<gene>
    <name evidence="7" type="primary">ga25471</name>
    <name evidence="6" type="synonym">ga25411</name>
    <name evidence="6" type="ORF">PR202_ga25411</name>
    <name evidence="7" type="ORF">PR202_ga25471</name>
</gene>
<dbReference type="CDD" id="cd18808">
    <property type="entry name" value="SF1_C_Upf1"/>
    <property type="match status" value="1"/>
</dbReference>
<dbReference type="GO" id="GO:0016787">
    <property type="term" value="F:hydrolase activity"/>
    <property type="evidence" value="ECO:0007669"/>
    <property type="project" value="UniProtKB-KW"/>
</dbReference>
<evidence type="ECO:0000256" key="4">
    <source>
        <dbReference type="ARBA" id="ARBA00022840"/>
    </source>
</evidence>
<organism evidence="7 8">
    <name type="scientific">Eleusine coracana subsp. coracana</name>
    <dbReference type="NCBI Taxonomy" id="191504"/>
    <lineage>
        <taxon>Eukaryota</taxon>
        <taxon>Viridiplantae</taxon>
        <taxon>Streptophyta</taxon>
        <taxon>Embryophyta</taxon>
        <taxon>Tracheophyta</taxon>
        <taxon>Spermatophyta</taxon>
        <taxon>Magnoliopsida</taxon>
        <taxon>Liliopsida</taxon>
        <taxon>Poales</taxon>
        <taxon>Poaceae</taxon>
        <taxon>PACMAD clade</taxon>
        <taxon>Chloridoideae</taxon>
        <taxon>Cynodonteae</taxon>
        <taxon>Eleusininae</taxon>
        <taxon>Eleusine</taxon>
    </lineage>
</organism>
<comment type="caution">
    <text evidence="7">The sequence shown here is derived from an EMBL/GenBank/DDBJ whole genome shotgun (WGS) entry which is preliminary data.</text>
</comment>
<name>A0AAV5DBE9_ELECO</name>
<dbReference type="InterPro" id="IPR041679">
    <property type="entry name" value="DNA2/NAM7-like_C"/>
</dbReference>
<dbReference type="Proteomes" id="UP001054889">
    <property type="component" value="Unassembled WGS sequence"/>
</dbReference>
<evidence type="ECO:0000313" key="7">
    <source>
        <dbReference type="EMBL" id="GJN07627.1"/>
    </source>
</evidence>
<dbReference type="Gene3D" id="3.40.50.300">
    <property type="entry name" value="P-loop containing nucleotide triphosphate hydrolases"/>
    <property type="match status" value="1"/>
</dbReference>
<protein>
    <recommendedName>
        <fullName evidence="5">DNA2/NAM7 helicase-like C-terminal domain-containing protein</fullName>
    </recommendedName>
</protein>
<sequence length="173" mass="18963">MELPQVLNEVFKKLLTLWSWIFLCTLEEFLDVFILLEHHGGVPPNSIAVQSPYIAQVQLLRDKLEEYSVASGVEVSTIDSFQGREADAVVISMVRSNSLGAVGFLGDSRRMNVAVTRARSHVAVVCDSSTISKNAFLARLLRHIQLHGQVRHVEPSCLDGDSGLDPPALPSLG</sequence>
<dbReference type="EMBL" id="BQKI01000014">
    <property type="protein sequence ID" value="GJN07627.1"/>
    <property type="molecule type" value="Genomic_DNA"/>
</dbReference>
<dbReference type="Pfam" id="PF13087">
    <property type="entry name" value="AAA_12"/>
    <property type="match status" value="1"/>
</dbReference>
<evidence type="ECO:0000313" key="8">
    <source>
        <dbReference type="Proteomes" id="UP001054889"/>
    </source>
</evidence>
<dbReference type="AlphaFoldDB" id="A0AAV5DBE9"/>
<keyword evidence="2" id="KW-0378">Hydrolase</keyword>
<evidence type="ECO:0000256" key="1">
    <source>
        <dbReference type="ARBA" id="ARBA00022741"/>
    </source>
</evidence>
<dbReference type="InterPro" id="IPR027417">
    <property type="entry name" value="P-loop_NTPase"/>
</dbReference>
<evidence type="ECO:0000313" key="6">
    <source>
        <dbReference type="EMBL" id="GJN07570.1"/>
    </source>
</evidence>
<dbReference type="InterPro" id="IPR050534">
    <property type="entry name" value="Coronavir_polyprotein_1ab"/>
</dbReference>
<feature type="domain" description="DNA2/NAM7 helicase-like C-terminal" evidence="5">
    <location>
        <begin position="41"/>
        <end position="128"/>
    </location>
</feature>
<keyword evidence="8" id="KW-1185">Reference proteome</keyword>
<keyword evidence="3" id="KW-0347">Helicase</keyword>
<dbReference type="PANTHER" id="PTHR43788">
    <property type="entry name" value="DNA2/NAM7 HELICASE FAMILY MEMBER"/>
    <property type="match status" value="1"/>
</dbReference>
<dbReference type="EMBL" id="BQKI01000014">
    <property type="protein sequence ID" value="GJN07570.1"/>
    <property type="molecule type" value="Genomic_DNA"/>
</dbReference>
<keyword evidence="1" id="KW-0547">Nucleotide-binding</keyword>
<dbReference type="SUPFAM" id="SSF52540">
    <property type="entry name" value="P-loop containing nucleoside triphosphate hydrolases"/>
    <property type="match status" value="1"/>
</dbReference>
<dbReference type="InterPro" id="IPR047187">
    <property type="entry name" value="SF1_C_Upf1"/>
</dbReference>
<accession>A0AAV5DBE9</accession>